<organism evidence="4 5">
    <name type="scientific">Flavobacterium difficile</name>
    <dbReference type="NCBI Taxonomy" id="2709659"/>
    <lineage>
        <taxon>Bacteria</taxon>
        <taxon>Pseudomonadati</taxon>
        <taxon>Bacteroidota</taxon>
        <taxon>Flavobacteriia</taxon>
        <taxon>Flavobacteriales</taxon>
        <taxon>Flavobacteriaceae</taxon>
        <taxon>Flavobacterium</taxon>
    </lineage>
</organism>
<keyword evidence="2" id="KW-0472">Membrane</keyword>
<evidence type="ECO:0000256" key="2">
    <source>
        <dbReference type="SAM" id="Phobius"/>
    </source>
</evidence>
<keyword evidence="2" id="KW-0812">Transmembrane</keyword>
<feature type="transmembrane region" description="Helical" evidence="2">
    <location>
        <begin position="266"/>
        <end position="288"/>
    </location>
</feature>
<evidence type="ECO:0000313" key="4">
    <source>
        <dbReference type="EMBL" id="NHM02511.1"/>
    </source>
</evidence>
<dbReference type="RefSeq" id="WP_166077632.1">
    <property type="nucleotide sequence ID" value="NZ_JAAJBT010000006.1"/>
</dbReference>
<accession>A0ABX0I5S0</accession>
<dbReference type="InterPro" id="IPR025645">
    <property type="entry name" value="DUF4349"/>
</dbReference>
<comment type="caution">
    <text evidence="4">The sequence shown here is derived from an EMBL/GenBank/DDBJ whole genome shotgun (WGS) entry which is preliminary data.</text>
</comment>
<protein>
    <submittedName>
        <fullName evidence="4">DUF4349 domain-containing protein</fullName>
    </submittedName>
</protein>
<dbReference type="Proteomes" id="UP000800984">
    <property type="component" value="Unassembled WGS sequence"/>
</dbReference>
<evidence type="ECO:0000259" key="3">
    <source>
        <dbReference type="Pfam" id="PF14257"/>
    </source>
</evidence>
<gene>
    <name evidence="4" type="ORF">G4D72_10385</name>
</gene>
<keyword evidence="1" id="KW-0175">Coiled coil</keyword>
<dbReference type="PROSITE" id="PS51257">
    <property type="entry name" value="PROKAR_LIPOPROTEIN"/>
    <property type="match status" value="1"/>
</dbReference>
<dbReference type="EMBL" id="JAAJBT010000006">
    <property type="protein sequence ID" value="NHM02511.1"/>
    <property type="molecule type" value="Genomic_DNA"/>
</dbReference>
<evidence type="ECO:0000313" key="5">
    <source>
        <dbReference type="Proteomes" id="UP000800984"/>
    </source>
</evidence>
<dbReference type="Pfam" id="PF14257">
    <property type="entry name" value="DUF4349"/>
    <property type="match status" value="1"/>
</dbReference>
<proteinExistence type="predicted"/>
<evidence type="ECO:0000256" key="1">
    <source>
        <dbReference type="SAM" id="Coils"/>
    </source>
</evidence>
<name>A0ABX0I5S0_9FLAO</name>
<reference evidence="4 5" key="1">
    <citation type="submission" date="2020-02" db="EMBL/GenBank/DDBJ databases">
        <authorList>
            <person name="Chen W.-M."/>
        </authorList>
    </citation>
    <scope>NUCLEOTIDE SEQUENCE [LARGE SCALE GENOMIC DNA]</scope>
    <source>
        <strain evidence="4 5">KDG-16</strain>
    </source>
</reference>
<keyword evidence="2" id="KW-1133">Transmembrane helix</keyword>
<feature type="coiled-coil region" evidence="1">
    <location>
        <begin position="179"/>
        <end position="206"/>
    </location>
</feature>
<keyword evidence="5" id="KW-1185">Reference proteome</keyword>
<feature type="domain" description="DUF4349" evidence="3">
    <location>
        <begin position="58"/>
        <end position="292"/>
    </location>
</feature>
<sequence length="306" mass="34476">MNKNFKTGSAILLLTLAIACNKKSESNTSAMDLAVVDSSAVANDMSSSAAVEDQNSKRKFIRTADARFKVKDVAQSTYKIENVTKSCGGFVTLSELRSSVTENDETQISQDSLLKTTRYEVNNTMSLRVPNVKLDTLLRSLAKEVQFLDYRVIKADDVNLQLLANELSQKRNATTSKRLETAIDKKGNKLKEINESEENLASKREKSDASLITNLSLKDQVNFSTVTLELYQNEQLKYELVANEKNVNAYRPNLGIQIWESLKTGWFALETILAFLVQLWPFFLLGFLSWMGWKKFKSTSNVIVNK</sequence>